<dbReference type="Proteomes" id="UP001165960">
    <property type="component" value="Unassembled WGS sequence"/>
</dbReference>
<name>A0ACC2SKV3_9FUNG</name>
<comment type="caution">
    <text evidence="1">The sequence shown here is derived from an EMBL/GenBank/DDBJ whole genome shotgun (WGS) entry which is preliminary data.</text>
</comment>
<proteinExistence type="predicted"/>
<reference evidence="1" key="1">
    <citation type="submission" date="2022-04" db="EMBL/GenBank/DDBJ databases">
        <title>Genome of the entomopathogenic fungus Entomophthora muscae.</title>
        <authorList>
            <person name="Elya C."/>
            <person name="Lovett B.R."/>
            <person name="Lee E."/>
            <person name="Macias A.M."/>
            <person name="Hajek A.E."/>
            <person name="De Bivort B.L."/>
            <person name="Kasson M.T."/>
            <person name="De Fine Licht H.H."/>
            <person name="Stajich J.E."/>
        </authorList>
    </citation>
    <scope>NUCLEOTIDE SEQUENCE</scope>
    <source>
        <strain evidence="1">Berkeley</strain>
    </source>
</reference>
<protein>
    <submittedName>
        <fullName evidence="1">Uncharacterized protein</fullName>
    </submittedName>
</protein>
<evidence type="ECO:0000313" key="1">
    <source>
        <dbReference type="EMBL" id="KAJ9063016.1"/>
    </source>
</evidence>
<dbReference type="EMBL" id="QTSX02004982">
    <property type="protein sequence ID" value="KAJ9063016.1"/>
    <property type="molecule type" value="Genomic_DNA"/>
</dbReference>
<organism evidence="1 2">
    <name type="scientific">Entomophthora muscae</name>
    <dbReference type="NCBI Taxonomy" id="34485"/>
    <lineage>
        <taxon>Eukaryota</taxon>
        <taxon>Fungi</taxon>
        <taxon>Fungi incertae sedis</taxon>
        <taxon>Zoopagomycota</taxon>
        <taxon>Entomophthoromycotina</taxon>
        <taxon>Entomophthoromycetes</taxon>
        <taxon>Entomophthorales</taxon>
        <taxon>Entomophthoraceae</taxon>
        <taxon>Entomophthora</taxon>
    </lineage>
</organism>
<keyword evidence="2" id="KW-1185">Reference proteome</keyword>
<gene>
    <name evidence="1" type="ORF">DSO57_1004646</name>
</gene>
<evidence type="ECO:0000313" key="2">
    <source>
        <dbReference type="Proteomes" id="UP001165960"/>
    </source>
</evidence>
<accession>A0ACC2SKV3</accession>
<sequence>MQDKWFAFLHKLQAYVNTQCNLIPVVPSALKDEDSLKEVWAGNQELKATTRQQAAQELQAPPQPIPDLIISVLTELVAKLRADLDKLHAAQTAAVPSPSLEARDGGCCPGLEGYPKFYCNIALDNHVQEI</sequence>